<evidence type="ECO:0000256" key="8">
    <source>
        <dbReference type="ARBA" id="ARBA00023128"/>
    </source>
</evidence>
<dbReference type="InterPro" id="IPR013123">
    <property type="entry name" value="SpoU_subst-bd"/>
</dbReference>
<comment type="caution">
    <text evidence="12">The sequence shown here is derived from an EMBL/GenBank/DDBJ whole genome shotgun (WGS) entry which is preliminary data.</text>
</comment>
<accession>A0AAJ0EZQ0</accession>
<dbReference type="Pfam" id="PF00588">
    <property type="entry name" value="SpoU_methylase"/>
    <property type="match status" value="1"/>
</dbReference>
<organism evidence="12 13">
    <name type="scientific">Colletotrichum godetiae</name>
    <dbReference type="NCBI Taxonomy" id="1209918"/>
    <lineage>
        <taxon>Eukaryota</taxon>
        <taxon>Fungi</taxon>
        <taxon>Dikarya</taxon>
        <taxon>Ascomycota</taxon>
        <taxon>Pezizomycotina</taxon>
        <taxon>Sordariomycetes</taxon>
        <taxon>Hypocreomycetidae</taxon>
        <taxon>Glomerellales</taxon>
        <taxon>Glomerellaceae</taxon>
        <taxon>Colletotrichum</taxon>
        <taxon>Colletotrichum acutatum species complex</taxon>
    </lineage>
</organism>
<dbReference type="InterPro" id="IPR029028">
    <property type="entry name" value="Alpha/beta_knot_MTases"/>
</dbReference>
<evidence type="ECO:0000256" key="5">
    <source>
        <dbReference type="ARBA" id="ARBA00022679"/>
    </source>
</evidence>
<keyword evidence="3" id="KW-0698">rRNA processing</keyword>
<dbReference type="GO" id="GO:0005739">
    <property type="term" value="C:mitochondrion"/>
    <property type="evidence" value="ECO:0007669"/>
    <property type="project" value="UniProtKB-SubCell"/>
</dbReference>
<dbReference type="SMART" id="SM00967">
    <property type="entry name" value="SpoU_sub_bind"/>
    <property type="match status" value="1"/>
</dbReference>
<dbReference type="AlphaFoldDB" id="A0AAJ0EZQ0"/>
<dbReference type="CDD" id="cd18105">
    <property type="entry name" value="SpoU-like_MRM1"/>
    <property type="match status" value="1"/>
</dbReference>
<dbReference type="InterPro" id="IPR001537">
    <property type="entry name" value="SpoU_MeTrfase"/>
</dbReference>
<dbReference type="Proteomes" id="UP001224890">
    <property type="component" value="Unassembled WGS sequence"/>
</dbReference>
<evidence type="ECO:0000256" key="9">
    <source>
        <dbReference type="ARBA" id="ARBA00034881"/>
    </source>
</evidence>
<dbReference type="PANTHER" id="PTHR46103:SF1">
    <property type="entry name" value="RRNA METHYLTRANSFERASE 1, MITOCHONDRIAL"/>
    <property type="match status" value="1"/>
</dbReference>
<dbReference type="PANTHER" id="PTHR46103">
    <property type="entry name" value="RRNA METHYLTRANSFERASE 1, MITOCHONDRIAL"/>
    <property type="match status" value="1"/>
</dbReference>
<feature type="compositionally biased region" description="Basic and acidic residues" evidence="10">
    <location>
        <begin position="98"/>
        <end position="111"/>
    </location>
</feature>
<evidence type="ECO:0000313" key="12">
    <source>
        <dbReference type="EMBL" id="KAK1700348.1"/>
    </source>
</evidence>
<evidence type="ECO:0000256" key="7">
    <source>
        <dbReference type="ARBA" id="ARBA00022946"/>
    </source>
</evidence>
<feature type="compositionally biased region" description="Basic and acidic residues" evidence="10">
    <location>
        <begin position="120"/>
        <end position="132"/>
    </location>
</feature>
<evidence type="ECO:0000256" key="6">
    <source>
        <dbReference type="ARBA" id="ARBA00022691"/>
    </source>
</evidence>
<dbReference type="InterPro" id="IPR047261">
    <property type="entry name" value="MRM1_MeTrfase_dom"/>
</dbReference>
<comment type="similarity">
    <text evidence="2">Belongs to the class IV-like SAM-binding methyltransferase superfamily. RNA methyltransferase TrmH family.</text>
</comment>
<feature type="domain" description="RNA 2-O ribose methyltransferase substrate binding" evidence="11">
    <location>
        <begin position="331"/>
        <end position="413"/>
    </location>
</feature>
<evidence type="ECO:0000256" key="10">
    <source>
        <dbReference type="SAM" id="MobiDB-lite"/>
    </source>
</evidence>
<dbReference type="Gene3D" id="3.30.1330.30">
    <property type="match status" value="1"/>
</dbReference>
<gene>
    <name evidence="12" type="ORF">BDP55DRAFT_642624</name>
</gene>
<dbReference type="Pfam" id="PF08032">
    <property type="entry name" value="SpoU_sub_bind"/>
    <property type="match status" value="1"/>
</dbReference>
<dbReference type="GO" id="GO:0003723">
    <property type="term" value="F:RNA binding"/>
    <property type="evidence" value="ECO:0007669"/>
    <property type="project" value="InterPro"/>
</dbReference>
<feature type="compositionally biased region" description="Basic and acidic residues" evidence="10">
    <location>
        <begin position="216"/>
        <end position="272"/>
    </location>
</feature>
<comment type="subcellular location">
    <subcellularLocation>
        <location evidence="1">Mitochondrion</location>
    </subcellularLocation>
</comment>
<feature type="compositionally biased region" description="Basic and acidic residues" evidence="10">
    <location>
        <begin position="68"/>
        <end position="82"/>
    </location>
</feature>
<keyword evidence="5" id="KW-0808">Transferase</keyword>
<protein>
    <recommendedName>
        <fullName evidence="9">rRNA methyltransferase 1, mitochondrial</fullName>
    </recommendedName>
</protein>
<keyword evidence="6" id="KW-0949">S-adenosyl-L-methionine</keyword>
<feature type="compositionally biased region" description="Basic and acidic residues" evidence="10">
    <location>
        <begin position="279"/>
        <end position="295"/>
    </location>
</feature>
<name>A0AAJ0EZQ0_9PEZI</name>
<dbReference type="InterPro" id="IPR029026">
    <property type="entry name" value="tRNA_m1G_MTases_N"/>
</dbReference>
<dbReference type="InterPro" id="IPR029064">
    <property type="entry name" value="Ribosomal_eL30-like_sf"/>
</dbReference>
<dbReference type="InterPro" id="IPR047182">
    <property type="entry name" value="MRM1"/>
</dbReference>
<dbReference type="RefSeq" id="XP_060436105.1">
    <property type="nucleotide sequence ID" value="XM_060573466.1"/>
</dbReference>
<evidence type="ECO:0000259" key="11">
    <source>
        <dbReference type="SMART" id="SM00967"/>
    </source>
</evidence>
<dbReference type="EMBL" id="JAHMHR010000002">
    <property type="protein sequence ID" value="KAK1700348.1"/>
    <property type="molecule type" value="Genomic_DNA"/>
</dbReference>
<dbReference type="Gene3D" id="3.40.1280.10">
    <property type="match status" value="1"/>
</dbReference>
<reference evidence="12" key="1">
    <citation type="submission" date="2021-06" db="EMBL/GenBank/DDBJ databases">
        <title>Comparative genomics, transcriptomics and evolutionary studies reveal genomic signatures of adaptation to plant cell wall in hemibiotrophic fungi.</title>
        <authorList>
            <consortium name="DOE Joint Genome Institute"/>
            <person name="Baroncelli R."/>
            <person name="Diaz J.F."/>
            <person name="Benocci T."/>
            <person name="Peng M."/>
            <person name="Battaglia E."/>
            <person name="Haridas S."/>
            <person name="Andreopoulos W."/>
            <person name="Labutti K."/>
            <person name="Pangilinan J."/>
            <person name="Floch G.L."/>
            <person name="Makela M.R."/>
            <person name="Henrissat B."/>
            <person name="Grigoriev I.V."/>
            <person name="Crouch J.A."/>
            <person name="De Vries R.P."/>
            <person name="Sukno S.A."/>
            <person name="Thon M.R."/>
        </authorList>
    </citation>
    <scope>NUCLEOTIDE SEQUENCE</scope>
    <source>
        <strain evidence="12">CBS 193.32</strain>
    </source>
</reference>
<keyword evidence="13" id="KW-1185">Reference proteome</keyword>
<evidence type="ECO:0000256" key="3">
    <source>
        <dbReference type="ARBA" id="ARBA00022552"/>
    </source>
</evidence>
<keyword evidence="8" id="KW-0496">Mitochondrion</keyword>
<dbReference type="GO" id="GO:0016435">
    <property type="term" value="F:rRNA (guanine) methyltransferase activity"/>
    <property type="evidence" value="ECO:0007669"/>
    <property type="project" value="TreeGrafter"/>
</dbReference>
<evidence type="ECO:0000313" key="13">
    <source>
        <dbReference type="Proteomes" id="UP001224890"/>
    </source>
</evidence>
<dbReference type="GeneID" id="85457992"/>
<feature type="compositionally biased region" description="Basic and acidic residues" evidence="10">
    <location>
        <begin position="142"/>
        <end position="155"/>
    </location>
</feature>
<dbReference type="SUPFAM" id="SSF55315">
    <property type="entry name" value="L30e-like"/>
    <property type="match status" value="1"/>
</dbReference>
<evidence type="ECO:0000256" key="2">
    <source>
        <dbReference type="ARBA" id="ARBA00007228"/>
    </source>
</evidence>
<evidence type="ECO:0000256" key="1">
    <source>
        <dbReference type="ARBA" id="ARBA00004173"/>
    </source>
</evidence>
<dbReference type="SUPFAM" id="SSF75217">
    <property type="entry name" value="alpha/beta knot"/>
    <property type="match status" value="1"/>
</dbReference>
<evidence type="ECO:0000256" key="4">
    <source>
        <dbReference type="ARBA" id="ARBA00022603"/>
    </source>
</evidence>
<keyword evidence="4 12" id="KW-0489">Methyltransferase</keyword>
<sequence>MLQRKNNINISIIIPGPSLVHNAMSLLIRWSASRPLTATQRAVQLSGNPFLYGQARNGSLSAIHRGIHRSDKPRNDRTDRNSRSSSRPRFTESRGGGRSRDAAKSKPDAFSDRFSSAIGNRRDGPRDREQRHFKPKKAFQKMQERMKEQEEEGGRKSRSKRFNNPEFSFGKKSLVYQLNRGELKDKVGRLLEKNSPTEVEESSRSPAQREIQNDWFKGRQEDRQDGRQRERFQDRRPERQPERFQDRRPDRQRDQFSDRRPDRRDAQSERRSGFTPGFARERMNSMREGARRELEGAPPRRFGSRQPDHEASSDPSEFRGLVQFTTAASQFLFGRSVVKAALKNSQRKLYHLYLYQGSNKKESMDDKWILSMAEKKKVKITKLYENDQQLLDKMSKGRPHNGIVMETSPLPQLPITGLGAEHSEPQGYPVSIARQSMEDVAINGTEGFIPYRPGTARPLVLLLTEILDPGNLGAILRTARFLGVSAVAITKRTSSSITSTVLKASAGASEELQLFSVEDPGAFLHASAAAGWTSYAAVAPTAGLRRDNRQWTPESIEETKPLLSQPSILVLGNEGTGLPYDIRKKATHEITIPRMAMSSSVDSLNVSVATALLCNSFLRGTAEPSSLTERLQKEAHKADAGESMF</sequence>
<feature type="region of interest" description="Disordered" evidence="10">
    <location>
        <begin position="187"/>
        <end position="316"/>
    </location>
</feature>
<feature type="region of interest" description="Disordered" evidence="10">
    <location>
        <begin position="63"/>
        <end position="166"/>
    </location>
</feature>
<keyword evidence="7" id="KW-0809">Transit peptide</keyword>
<proteinExistence type="inferred from homology"/>